<evidence type="ECO:0000256" key="7">
    <source>
        <dbReference type="ARBA" id="ARBA00022729"/>
    </source>
</evidence>
<feature type="chain" id="PRO_5012318909" evidence="15">
    <location>
        <begin position="28"/>
        <end position="390"/>
    </location>
</feature>
<keyword evidence="11" id="KW-0472">Membrane</keyword>
<dbReference type="Pfam" id="PF18412">
    <property type="entry name" value="Wza_C"/>
    <property type="match status" value="1"/>
</dbReference>
<keyword evidence="14" id="KW-0449">Lipoprotein</keyword>
<evidence type="ECO:0000256" key="12">
    <source>
        <dbReference type="ARBA" id="ARBA00023139"/>
    </source>
</evidence>
<evidence type="ECO:0000256" key="2">
    <source>
        <dbReference type="ARBA" id="ARBA00009450"/>
    </source>
</evidence>
<dbReference type="OrthoDB" id="9815244at2"/>
<keyword evidence="5" id="KW-0762">Sugar transport</keyword>
<dbReference type="InterPro" id="IPR049712">
    <property type="entry name" value="Poly_export"/>
</dbReference>
<evidence type="ECO:0000256" key="5">
    <source>
        <dbReference type="ARBA" id="ARBA00022597"/>
    </source>
</evidence>
<dbReference type="PANTHER" id="PTHR33619">
    <property type="entry name" value="POLYSACCHARIDE EXPORT PROTEIN GFCE-RELATED"/>
    <property type="match status" value="1"/>
</dbReference>
<dbReference type="PANTHER" id="PTHR33619:SF3">
    <property type="entry name" value="POLYSACCHARIDE EXPORT PROTEIN GFCE-RELATED"/>
    <property type="match status" value="1"/>
</dbReference>
<evidence type="ECO:0000256" key="11">
    <source>
        <dbReference type="ARBA" id="ARBA00023136"/>
    </source>
</evidence>
<keyword evidence="13" id="KW-0998">Cell outer membrane</keyword>
<feature type="signal peptide" evidence="15">
    <location>
        <begin position="1"/>
        <end position="27"/>
    </location>
</feature>
<dbReference type="Proteomes" id="UP000184327">
    <property type="component" value="Unassembled WGS sequence"/>
</dbReference>
<dbReference type="InterPro" id="IPR054765">
    <property type="entry name" value="SLBB_dom"/>
</dbReference>
<dbReference type="Pfam" id="PF02563">
    <property type="entry name" value="Poly_export"/>
    <property type="match status" value="1"/>
</dbReference>
<dbReference type="GO" id="GO:0015159">
    <property type="term" value="F:polysaccharide transmembrane transporter activity"/>
    <property type="evidence" value="ECO:0007669"/>
    <property type="project" value="InterPro"/>
</dbReference>
<evidence type="ECO:0000313" key="20">
    <source>
        <dbReference type="Proteomes" id="UP000184327"/>
    </source>
</evidence>
<evidence type="ECO:0000259" key="18">
    <source>
        <dbReference type="Pfam" id="PF22461"/>
    </source>
</evidence>
<evidence type="ECO:0000256" key="8">
    <source>
        <dbReference type="ARBA" id="ARBA00023047"/>
    </source>
</evidence>
<evidence type="ECO:0000256" key="3">
    <source>
        <dbReference type="ARBA" id="ARBA00022448"/>
    </source>
</evidence>
<feature type="domain" description="SLBB" evidence="18">
    <location>
        <begin position="191"/>
        <end position="269"/>
    </location>
</feature>
<keyword evidence="9" id="KW-0406">Ion transport</keyword>
<keyword evidence="7 15" id="KW-0732">Signal</keyword>
<accession>A0A1M4ZSY7</accession>
<keyword evidence="10" id="KW-0626">Porin</keyword>
<dbReference type="Pfam" id="PF22461">
    <property type="entry name" value="SLBB_2"/>
    <property type="match status" value="2"/>
</dbReference>
<comment type="similarity">
    <text evidence="2">Belongs to the BexD/CtrA/VexA family.</text>
</comment>
<evidence type="ECO:0000256" key="9">
    <source>
        <dbReference type="ARBA" id="ARBA00023065"/>
    </source>
</evidence>
<keyword evidence="8" id="KW-0625">Polysaccharide transport</keyword>
<name>A0A1M4ZSY7_9BURK</name>
<evidence type="ECO:0000256" key="15">
    <source>
        <dbReference type="SAM" id="SignalP"/>
    </source>
</evidence>
<evidence type="ECO:0000256" key="14">
    <source>
        <dbReference type="ARBA" id="ARBA00023288"/>
    </source>
</evidence>
<comment type="subcellular location">
    <subcellularLocation>
        <location evidence="1">Cell outer membrane</location>
        <topology evidence="1">Multi-pass membrane protein</topology>
    </subcellularLocation>
</comment>
<sequence length="390" mass="41859">MGMFASTRKSMWAVTACCASIMLSGCAVVTSPGFDFSQTSQRSSVSLTPGVADGTEAATPAQTAIRPINAELLRHIAQAHRPDLPTGLLNLYAEPSPYTIGASDVIGIVVHDHPELLATAGASAAATDPAGITASPGFIVDADGFIIFPYIGKVAVAGLTPTQATQRIAQKLAHYIHKPQVTVRVQAFRSKRVYVEGEVRNPGMQIFTDVPMTLPEALNRAGGLTEHSDRSEILLTRDGYTTRIDLDTLQQLNSNPNRILLRSGDNLRVRNRSDKKIYVLGESLKAAALSMEHGKLSLAQALGESGGVNPTTADPGQIYVIRNRPDSLQPEVFHLDAKNPVALALADNFPLQARDVVYIDPVPLVRWNRIISLVLPTASVLNTSSEISNR</sequence>
<evidence type="ECO:0000256" key="4">
    <source>
        <dbReference type="ARBA" id="ARBA00022452"/>
    </source>
</evidence>
<protein>
    <submittedName>
        <fullName evidence="19">Polysaccharide export outer membrane protein</fullName>
    </submittedName>
</protein>
<keyword evidence="6" id="KW-0812">Transmembrane</keyword>
<keyword evidence="20" id="KW-1185">Reference proteome</keyword>
<dbReference type="Gene3D" id="3.10.560.10">
    <property type="entry name" value="Outer membrane lipoprotein wza domain like"/>
    <property type="match status" value="2"/>
</dbReference>
<proteinExistence type="inferred from homology"/>
<dbReference type="InterPro" id="IPR040716">
    <property type="entry name" value="Wza_C"/>
</dbReference>
<evidence type="ECO:0000256" key="13">
    <source>
        <dbReference type="ARBA" id="ARBA00023237"/>
    </source>
</evidence>
<reference evidence="19 20" key="1">
    <citation type="submission" date="2016-11" db="EMBL/GenBank/DDBJ databases">
        <authorList>
            <person name="Jaros S."/>
            <person name="Januszkiewicz K."/>
            <person name="Wedrychowicz H."/>
        </authorList>
    </citation>
    <scope>NUCLEOTIDE SEQUENCE [LARGE SCALE GENOMIC DNA]</scope>
    <source>
        <strain evidence="19 20">DSM 16112</strain>
    </source>
</reference>
<keyword evidence="3" id="KW-0813">Transport</keyword>
<dbReference type="GO" id="GO:0046930">
    <property type="term" value="C:pore complex"/>
    <property type="evidence" value="ECO:0007669"/>
    <property type="project" value="UniProtKB-KW"/>
</dbReference>
<feature type="domain" description="Polysaccharide export protein N-terminal" evidence="16">
    <location>
        <begin position="94"/>
        <end position="186"/>
    </location>
</feature>
<feature type="domain" description="SLBB" evidence="18">
    <location>
        <begin position="275"/>
        <end position="359"/>
    </location>
</feature>
<dbReference type="AlphaFoldDB" id="A0A1M4ZSY7"/>
<evidence type="ECO:0000256" key="6">
    <source>
        <dbReference type="ARBA" id="ARBA00022692"/>
    </source>
</evidence>
<evidence type="ECO:0000256" key="1">
    <source>
        <dbReference type="ARBA" id="ARBA00004571"/>
    </source>
</evidence>
<gene>
    <name evidence="19" type="ORF">SAMN02745117_01524</name>
</gene>
<dbReference type="GO" id="GO:0006811">
    <property type="term" value="P:monoatomic ion transport"/>
    <property type="evidence" value="ECO:0007669"/>
    <property type="project" value="UniProtKB-KW"/>
</dbReference>
<evidence type="ECO:0000256" key="10">
    <source>
        <dbReference type="ARBA" id="ARBA00023114"/>
    </source>
</evidence>
<dbReference type="STRING" id="1122156.SAMN02745117_01524"/>
<dbReference type="GO" id="GO:0009279">
    <property type="term" value="C:cell outer membrane"/>
    <property type="evidence" value="ECO:0007669"/>
    <property type="project" value="UniProtKB-SubCell"/>
</dbReference>
<evidence type="ECO:0000313" key="19">
    <source>
        <dbReference type="EMBL" id="SHF21114.1"/>
    </source>
</evidence>
<dbReference type="EMBL" id="FQUZ01000015">
    <property type="protein sequence ID" value="SHF21114.1"/>
    <property type="molecule type" value="Genomic_DNA"/>
</dbReference>
<feature type="domain" description="Outer-membrane lipoprotein Wza C-terminal" evidence="17">
    <location>
        <begin position="362"/>
        <end position="390"/>
    </location>
</feature>
<evidence type="ECO:0000259" key="17">
    <source>
        <dbReference type="Pfam" id="PF18412"/>
    </source>
</evidence>
<organism evidence="19 20">
    <name type="scientific">Lampropedia hyalina DSM 16112</name>
    <dbReference type="NCBI Taxonomy" id="1122156"/>
    <lineage>
        <taxon>Bacteria</taxon>
        <taxon>Pseudomonadati</taxon>
        <taxon>Pseudomonadota</taxon>
        <taxon>Betaproteobacteria</taxon>
        <taxon>Burkholderiales</taxon>
        <taxon>Comamonadaceae</taxon>
        <taxon>Lampropedia</taxon>
    </lineage>
</organism>
<dbReference type="Gene3D" id="3.30.1950.10">
    <property type="entry name" value="wza like domain"/>
    <property type="match status" value="1"/>
</dbReference>
<keyword evidence="4" id="KW-1134">Transmembrane beta strand</keyword>
<dbReference type="InterPro" id="IPR003715">
    <property type="entry name" value="Poly_export_N"/>
</dbReference>
<evidence type="ECO:0000259" key="16">
    <source>
        <dbReference type="Pfam" id="PF02563"/>
    </source>
</evidence>
<keyword evidence="12" id="KW-0564">Palmitate</keyword>
<dbReference type="GO" id="GO:0015288">
    <property type="term" value="F:porin activity"/>
    <property type="evidence" value="ECO:0007669"/>
    <property type="project" value="UniProtKB-KW"/>
</dbReference>